<accession>A0A0G1EGV3</accession>
<dbReference type="Proteomes" id="UP000034810">
    <property type="component" value="Unassembled WGS sequence"/>
</dbReference>
<evidence type="ECO:0000256" key="7">
    <source>
        <dbReference type="ARBA" id="ARBA00024448"/>
    </source>
</evidence>
<comment type="function">
    <text evidence="21">Oxidized purine nucleoside triphosphate hydrolase which is a prominent sanitizer of the oxidized nucleotide pool. Catalyzes the hydrolysis of 2-oxo-dATP (2-hydroxy-dATP) into 2-oxo-dAMP. Also has a significant hydrolase activity toward 2-oxo-ATP, 8-oxo-dGTP and 8-oxo-dATP. Through the hydrolysis of oxidized purine nucleoside triphosphates, prevents their incorporation into DNA and the subsequent transversions A:T to C:G and G:C to T:A. Also catalyzes the hydrolysis of methylated purine nucleoside triphosphate preventing their integration into DNA. Through this antimutagenic activity protects cells from oxidative stress.</text>
</comment>
<evidence type="ECO:0000256" key="17">
    <source>
        <dbReference type="ARBA" id="ARBA00032071"/>
    </source>
</evidence>
<dbReference type="PROSITE" id="PS51462">
    <property type="entry name" value="NUDIX"/>
    <property type="match status" value="1"/>
</dbReference>
<comment type="caution">
    <text evidence="23">The sequence shown here is derived from an EMBL/GenBank/DDBJ whole genome shotgun (WGS) entry which is preliminary data.</text>
</comment>
<evidence type="ECO:0000256" key="11">
    <source>
        <dbReference type="ARBA" id="ARBA00026103"/>
    </source>
</evidence>
<evidence type="ECO:0000256" key="4">
    <source>
        <dbReference type="ARBA" id="ARBA00022723"/>
    </source>
</evidence>
<keyword evidence="5 23" id="KW-0378">Hydrolase</keyword>
<gene>
    <name evidence="23" type="ORF">UV58_C0011G0025</name>
</gene>
<dbReference type="InterPro" id="IPR015797">
    <property type="entry name" value="NUDIX_hydrolase-like_dom_sf"/>
</dbReference>
<comment type="subunit">
    <text evidence="3">Monomer.</text>
</comment>
<evidence type="ECO:0000256" key="3">
    <source>
        <dbReference type="ARBA" id="ARBA00011245"/>
    </source>
</evidence>
<evidence type="ECO:0000256" key="15">
    <source>
        <dbReference type="ARBA" id="ARBA00030682"/>
    </source>
</evidence>
<evidence type="ECO:0000256" key="5">
    <source>
        <dbReference type="ARBA" id="ARBA00022801"/>
    </source>
</evidence>
<dbReference type="GO" id="GO:0005737">
    <property type="term" value="C:cytoplasm"/>
    <property type="evidence" value="ECO:0007669"/>
    <property type="project" value="TreeGrafter"/>
</dbReference>
<keyword evidence="6" id="KW-0460">Magnesium</keyword>
<dbReference type="InterPro" id="IPR000086">
    <property type="entry name" value="NUDIX_hydrolase_dom"/>
</dbReference>
<dbReference type="InterPro" id="IPR003563">
    <property type="entry name" value="8ODP"/>
</dbReference>
<comment type="catalytic activity">
    <reaction evidence="19">
        <text>O(6)-methyl-dGTP + H2O = O(6)-methyl-dGMP + diphosphate + H(+)</text>
        <dbReference type="Rhea" id="RHEA:67600"/>
        <dbReference type="ChEBI" id="CHEBI:15377"/>
        <dbReference type="ChEBI" id="CHEBI:15378"/>
        <dbReference type="ChEBI" id="CHEBI:33019"/>
        <dbReference type="ChEBI" id="CHEBI:169974"/>
        <dbReference type="ChEBI" id="CHEBI:169975"/>
    </reaction>
    <physiologicalReaction direction="left-to-right" evidence="19">
        <dbReference type="Rhea" id="RHEA:67601"/>
    </physiologicalReaction>
</comment>
<evidence type="ECO:0000256" key="10">
    <source>
        <dbReference type="ARBA" id="ARBA00024596"/>
    </source>
</evidence>
<dbReference type="GO" id="GO:0008828">
    <property type="term" value="F:dATP diphosphatase activity"/>
    <property type="evidence" value="ECO:0007669"/>
    <property type="project" value="UniProtKB-EC"/>
</dbReference>
<dbReference type="PRINTS" id="PR01403">
    <property type="entry name" value="8OXTPHPHTASE"/>
</dbReference>
<comment type="cofactor">
    <cofactor evidence="1">
        <name>Mg(2+)</name>
        <dbReference type="ChEBI" id="CHEBI:18420"/>
    </cofactor>
</comment>
<dbReference type="PANTHER" id="PTHR43758">
    <property type="entry name" value="7,8-DIHYDRO-8-OXOGUANINE TRIPHOSPHATASE"/>
    <property type="match status" value="1"/>
</dbReference>
<evidence type="ECO:0000256" key="2">
    <source>
        <dbReference type="ARBA" id="ARBA00005582"/>
    </source>
</evidence>
<comment type="catalytic activity">
    <reaction evidence="10">
        <text>2-oxo-ATP + H2O = 2-oxo-AMP + diphosphate + H(+)</text>
        <dbReference type="Rhea" id="RHEA:67392"/>
        <dbReference type="ChEBI" id="CHEBI:15377"/>
        <dbReference type="ChEBI" id="CHEBI:15378"/>
        <dbReference type="ChEBI" id="CHEBI:33019"/>
        <dbReference type="ChEBI" id="CHEBI:71395"/>
        <dbReference type="ChEBI" id="CHEBI:172878"/>
    </reaction>
    <physiologicalReaction direction="left-to-right" evidence="10">
        <dbReference type="Rhea" id="RHEA:67393"/>
    </physiologicalReaction>
</comment>
<evidence type="ECO:0000256" key="13">
    <source>
        <dbReference type="ARBA" id="ARBA00029673"/>
    </source>
</evidence>
<evidence type="ECO:0000256" key="12">
    <source>
        <dbReference type="ARBA" id="ARBA00026218"/>
    </source>
</evidence>
<evidence type="ECO:0000259" key="22">
    <source>
        <dbReference type="PROSITE" id="PS51462"/>
    </source>
</evidence>
<evidence type="ECO:0000313" key="23">
    <source>
        <dbReference type="EMBL" id="KKS82271.1"/>
    </source>
</evidence>
<evidence type="ECO:0000256" key="14">
    <source>
        <dbReference type="ARBA" id="ARBA00030634"/>
    </source>
</evidence>
<evidence type="ECO:0000256" key="8">
    <source>
        <dbReference type="ARBA" id="ARBA00024459"/>
    </source>
</evidence>
<dbReference type="EMBL" id="LCFA01000011">
    <property type="protein sequence ID" value="KKS82271.1"/>
    <property type="molecule type" value="Genomic_DNA"/>
</dbReference>
<reference evidence="23 24" key="1">
    <citation type="journal article" date="2015" name="Nature">
        <title>rRNA introns, odd ribosomes, and small enigmatic genomes across a large radiation of phyla.</title>
        <authorList>
            <person name="Brown C.T."/>
            <person name="Hug L.A."/>
            <person name="Thomas B.C."/>
            <person name="Sharon I."/>
            <person name="Castelle C.J."/>
            <person name="Singh A."/>
            <person name="Wilkins M.J."/>
            <person name="Williams K.H."/>
            <person name="Banfield J.F."/>
        </authorList>
    </citation>
    <scope>NUCLEOTIDE SEQUENCE [LARGE SCALE GENOMIC DNA]</scope>
</reference>
<evidence type="ECO:0000256" key="1">
    <source>
        <dbReference type="ARBA" id="ARBA00001946"/>
    </source>
</evidence>
<dbReference type="GO" id="GO:0046872">
    <property type="term" value="F:metal ion binding"/>
    <property type="evidence" value="ECO:0007669"/>
    <property type="project" value="UniProtKB-KW"/>
</dbReference>
<protein>
    <recommendedName>
        <fullName evidence="12">Oxidized purine nucleoside triphosphate hydrolase</fullName>
        <ecNumber evidence="11">3.6.1.56</ecNumber>
    </recommendedName>
    <alternativeName>
        <fullName evidence="16">2-hydroxy-dATP diphosphatase</fullName>
    </alternativeName>
    <alternativeName>
        <fullName evidence="15">7,8-dihydro-8-oxoguanine triphosphatase</fullName>
    </alternativeName>
    <alternativeName>
        <fullName evidence="14">8-oxo-dGTPase</fullName>
    </alternativeName>
    <alternativeName>
        <fullName evidence="17">Methylated purine nucleoside triphosphate hydrolase</fullName>
    </alternativeName>
    <alternativeName>
        <fullName evidence="13">Nucleoside diphosphate-linked moiety X motif 1</fullName>
    </alternativeName>
</protein>
<sequence>MNQVVLCLLIKENQILLGMKKRGFGKEKWNGSGGKQKGEESLEEIAVRETQEEFNLEIEGKDLNRVAIIDFYFKEKPEYSQRVHVFMVEKWKGEPQESEEMLPKWFGIGEIPYDQMWMDDKYWFPEVLSGRKIFGEFYFSGEGEGERIDKYEIKDISQAKEITEP</sequence>
<dbReference type="CDD" id="cd03427">
    <property type="entry name" value="NUDIX_MTH1_Nudt1"/>
    <property type="match status" value="1"/>
</dbReference>
<dbReference type="AlphaFoldDB" id="A0A0G1EGV3"/>
<dbReference type="GO" id="GO:0008413">
    <property type="term" value="F:8-oxo-7,8-dihydroguanosine triphosphate pyrophosphatase activity"/>
    <property type="evidence" value="ECO:0007669"/>
    <property type="project" value="InterPro"/>
</dbReference>
<dbReference type="SUPFAM" id="SSF55811">
    <property type="entry name" value="Nudix"/>
    <property type="match status" value="1"/>
</dbReference>
<dbReference type="GO" id="GO:0042262">
    <property type="term" value="P:DNA protection"/>
    <property type="evidence" value="ECO:0007669"/>
    <property type="project" value="InterPro"/>
</dbReference>
<proteinExistence type="inferred from homology"/>
<evidence type="ECO:0000256" key="18">
    <source>
        <dbReference type="ARBA" id="ARBA00048002"/>
    </source>
</evidence>
<evidence type="ECO:0000256" key="9">
    <source>
        <dbReference type="ARBA" id="ARBA00024486"/>
    </source>
</evidence>
<keyword evidence="4" id="KW-0479">Metal-binding</keyword>
<comment type="catalytic activity">
    <reaction evidence="8">
        <text>2-oxo-dATP + H2O = 2-oxo-dAMP + diphosphate + H(+)</text>
        <dbReference type="Rhea" id="RHEA:31583"/>
        <dbReference type="ChEBI" id="CHEBI:15377"/>
        <dbReference type="ChEBI" id="CHEBI:15378"/>
        <dbReference type="ChEBI" id="CHEBI:33019"/>
        <dbReference type="ChEBI" id="CHEBI:63212"/>
        <dbReference type="ChEBI" id="CHEBI:77897"/>
        <dbReference type="EC" id="3.6.1.56"/>
    </reaction>
    <physiologicalReaction direction="left-to-right" evidence="8">
        <dbReference type="Rhea" id="RHEA:31584"/>
    </physiologicalReaction>
</comment>
<evidence type="ECO:0000256" key="16">
    <source>
        <dbReference type="ARBA" id="ARBA00031927"/>
    </source>
</evidence>
<dbReference type="Gene3D" id="3.90.79.10">
    <property type="entry name" value="Nucleoside Triphosphate Pyrophosphohydrolase"/>
    <property type="match status" value="1"/>
</dbReference>
<evidence type="ECO:0000256" key="21">
    <source>
        <dbReference type="ARBA" id="ARBA00053094"/>
    </source>
</evidence>
<comment type="catalytic activity">
    <reaction evidence="7">
        <text>8-oxo-dATP + H2O = 8-oxo-dAMP + diphosphate + H(+)</text>
        <dbReference type="Rhea" id="RHEA:65396"/>
        <dbReference type="ChEBI" id="CHEBI:15377"/>
        <dbReference type="ChEBI" id="CHEBI:15378"/>
        <dbReference type="ChEBI" id="CHEBI:33019"/>
        <dbReference type="ChEBI" id="CHEBI:71361"/>
        <dbReference type="ChEBI" id="CHEBI:172871"/>
    </reaction>
    <physiologicalReaction direction="left-to-right" evidence="7">
        <dbReference type="Rhea" id="RHEA:65397"/>
    </physiologicalReaction>
</comment>
<feature type="domain" description="Nudix hydrolase" evidence="22">
    <location>
        <begin position="1"/>
        <end position="132"/>
    </location>
</feature>
<comment type="catalytic activity">
    <reaction evidence="18">
        <text>N(6)-methyl-ATP + H2O = N(6)-methyl-AMP + diphosphate + H(+)</text>
        <dbReference type="Rhea" id="RHEA:67608"/>
        <dbReference type="ChEBI" id="CHEBI:15377"/>
        <dbReference type="ChEBI" id="CHEBI:15378"/>
        <dbReference type="ChEBI" id="CHEBI:33019"/>
        <dbReference type="ChEBI" id="CHEBI:144842"/>
        <dbReference type="ChEBI" id="CHEBI:172873"/>
    </reaction>
    <physiologicalReaction direction="left-to-right" evidence="18">
        <dbReference type="Rhea" id="RHEA:67609"/>
    </physiologicalReaction>
</comment>
<dbReference type="EC" id="3.6.1.56" evidence="11"/>
<dbReference type="Pfam" id="PF00293">
    <property type="entry name" value="NUDIX"/>
    <property type="match status" value="1"/>
</dbReference>
<dbReference type="PANTHER" id="PTHR43758:SF2">
    <property type="entry name" value="OXIDIZED PURINE NUCLEOSIDE TRIPHOSPHATE HYDROLASE"/>
    <property type="match status" value="1"/>
</dbReference>
<comment type="catalytic activity">
    <reaction evidence="9">
        <text>8-oxo-dGTP + H2O = 8-oxo-dGMP + diphosphate + H(+)</text>
        <dbReference type="Rhea" id="RHEA:31575"/>
        <dbReference type="ChEBI" id="CHEBI:15377"/>
        <dbReference type="ChEBI" id="CHEBI:15378"/>
        <dbReference type="ChEBI" id="CHEBI:33019"/>
        <dbReference type="ChEBI" id="CHEBI:63224"/>
        <dbReference type="ChEBI" id="CHEBI:77896"/>
    </reaction>
    <physiologicalReaction direction="left-to-right" evidence="9">
        <dbReference type="Rhea" id="RHEA:31576"/>
    </physiologicalReaction>
</comment>
<name>A0A0G1EGV3_9BACT</name>
<comment type="similarity">
    <text evidence="2">Belongs to the Nudix hydrolase family.</text>
</comment>
<evidence type="ECO:0000313" key="24">
    <source>
        <dbReference type="Proteomes" id="UP000034810"/>
    </source>
</evidence>
<evidence type="ECO:0000256" key="19">
    <source>
        <dbReference type="ARBA" id="ARBA00048894"/>
    </source>
</evidence>
<evidence type="ECO:0000256" key="6">
    <source>
        <dbReference type="ARBA" id="ARBA00022842"/>
    </source>
</evidence>
<evidence type="ECO:0000256" key="20">
    <source>
        <dbReference type="ARBA" id="ARBA00049032"/>
    </source>
</evidence>
<organism evidence="23 24">
    <name type="scientific">Candidatus Wolfebacteria bacterium GW2011_GWC1_43_10</name>
    <dbReference type="NCBI Taxonomy" id="1619011"/>
    <lineage>
        <taxon>Bacteria</taxon>
        <taxon>Candidatus Wolfeibacteriota</taxon>
    </lineage>
</organism>
<comment type="catalytic activity">
    <reaction evidence="20">
        <text>N(6)-methyl-dATP + H2O = N(6)-methyl-dAMP + diphosphate + H(+)</text>
        <dbReference type="Rhea" id="RHEA:67604"/>
        <dbReference type="ChEBI" id="CHEBI:15377"/>
        <dbReference type="ChEBI" id="CHEBI:15378"/>
        <dbReference type="ChEBI" id="CHEBI:33019"/>
        <dbReference type="ChEBI" id="CHEBI:169976"/>
        <dbReference type="ChEBI" id="CHEBI:172872"/>
    </reaction>
    <physiologicalReaction direction="left-to-right" evidence="20">
        <dbReference type="Rhea" id="RHEA:67605"/>
    </physiologicalReaction>
</comment>